<evidence type="ECO:0000259" key="4">
    <source>
        <dbReference type="Pfam" id="PF13296"/>
    </source>
</evidence>
<gene>
    <name evidence="5" type="ORF">PSEWESI4_00940</name>
</gene>
<dbReference type="SUPFAM" id="SSF69349">
    <property type="entry name" value="Phage fibre proteins"/>
    <property type="match status" value="1"/>
</dbReference>
<feature type="domain" description="Gp5/Type VI secretion system Vgr protein OB-fold" evidence="2">
    <location>
        <begin position="2"/>
        <end position="41"/>
    </location>
</feature>
<dbReference type="Proteomes" id="UP000583387">
    <property type="component" value="Unassembled WGS sequence"/>
</dbReference>
<reference evidence="5 6" key="1">
    <citation type="submission" date="2020-08" db="EMBL/GenBank/DDBJ databases">
        <authorList>
            <person name="Criscuolo A."/>
        </authorList>
    </citation>
    <scope>NUCLEOTIDE SEQUENCE [LARGE SCALE GENOMIC DNA]</scope>
    <source>
        <strain evidence="5">CIP111764</strain>
    </source>
</reference>
<protein>
    <recommendedName>
        <fullName evidence="7">Type VI secretion system secreted protein VgrG</fullName>
    </recommendedName>
</protein>
<dbReference type="InterPro" id="IPR037026">
    <property type="entry name" value="Vgr_OB-fold_dom_sf"/>
</dbReference>
<dbReference type="InterPro" id="IPR028244">
    <property type="entry name" value="T6SS_Rhs_Vgr_dom"/>
</dbReference>
<evidence type="ECO:0008006" key="7">
    <source>
        <dbReference type="Google" id="ProtNLM"/>
    </source>
</evidence>
<feature type="region of interest" description="Disordered" evidence="1">
    <location>
        <begin position="192"/>
        <end position="211"/>
    </location>
</feature>
<keyword evidence="6" id="KW-1185">Reference proteome</keyword>
<evidence type="ECO:0000259" key="2">
    <source>
        <dbReference type="Pfam" id="PF04717"/>
    </source>
</evidence>
<organism evidence="5 6">
    <name type="scientific">Zestomonas carbonaria</name>
    <dbReference type="NCBI Taxonomy" id="2762745"/>
    <lineage>
        <taxon>Bacteria</taxon>
        <taxon>Pseudomonadati</taxon>
        <taxon>Pseudomonadota</taxon>
        <taxon>Gammaproteobacteria</taxon>
        <taxon>Pseudomonadales</taxon>
        <taxon>Pseudomonadaceae</taxon>
        <taxon>Zestomonas</taxon>
    </lineage>
</organism>
<evidence type="ECO:0000313" key="6">
    <source>
        <dbReference type="Proteomes" id="UP000583387"/>
    </source>
</evidence>
<dbReference type="Gene3D" id="2.40.50.230">
    <property type="entry name" value="Gp5 N-terminal domain"/>
    <property type="match status" value="1"/>
</dbReference>
<sequence length="614" mass="65852">MAQNWAGGAWGHLAIPRIGHEVIVDFLDGDPDQPIVTGRTYHVVNRPPYKLPALNTLATVKSKEHQGDRANELRIDDTHGEISAALMSEHGRTELHLGYLTHPRPNGGEPRGEGFELRTDEHGAVRAAKGLLLSSEAQLQANGGQLDRAQVVQVLEAALHLARSLGEHAGDHQGIGHDPAPQQVLSEAVRDLGHGANDEPGGGNGGEPAIALSGPAGIAAATPRSLGLAAGQHIDSVAEQHQQITAGEKVVINAGSDIGLFAKGGDMRHIAQQGELLMQAQHNDIKVQADQSVEISASRQHILVNAKEHITLLCGGAYLKMQGGNIELGMPGDFTVKAGSHNFVGPGNADASLPIFKSPRTFIGDYDAHFRLRKLDERAFQGYRYRLMSGGQLLTEGFTNDDGETELIKTERGLPIQAYKTVMREDQRITERWQANIATIDSDNPNYESAGPFNDESFLEEYGEEIGYSLQLSSPEYRIRQVAYLPVEGIGVNGTFFLKGNLSLEGQSLFVSAMGHTAAKNMGSVQFHATAAIEVNGKQVSSTPLQLGKEPEAWPVEDYSPIGSTTLVLPPPTPNDAVQIKISGGYIYSAPEGRATPMPSTGSVTIPLTIVKKK</sequence>
<evidence type="ECO:0000259" key="3">
    <source>
        <dbReference type="Pfam" id="PF10106"/>
    </source>
</evidence>
<feature type="domain" description="Putative type VI secretion system Rhs element associated Vgr" evidence="4">
    <location>
        <begin position="63"/>
        <end position="169"/>
    </location>
</feature>
<dbReference type="InterPro" id="IPR018769">
    <property type="entry name" value="VgrG2_DUF2345"/>
</dbReference>
<feature type="domain" description="DUF2345" evidence="3">
    <location>
        <begin position="204"/>
        <end position="346"/>
    </location>
</feature>
<dbReference type="AlphaFoldDB" id="A0A7U7EKE9"/>
<dbReference type="Pfam" id="PF04717">
    <property type="entry name" value="Phage_base_V"/>
    <property type="match status" value="1"/>
</dbReference>
<dbReference type="InterPro" id="IPR006531">
    <property type="entry name" value="Gp5/Vgr_OB"/>
</dbReference>
<dbReference type="Pfam" id="PF10106">
    <property type="entry name" value="DUF2345"/>
    <property type="match status" value="1"/>
</dbReference>
<comment type="caution">
    <text evidence="5">The sequence shown here is derived from an EMBL/GenBank/DDBJ whole genome shotgun (WGS) entry which is preliminary data.</text>
</comment>
<evidence type="ECO:0000313" key="5">
    <source>
        <dbReference type="EMBL" id="CAD5106673.1"/>
    </source>
</evidence>
<dbReference type="EMBL" id="CAJFCI010000024">
    <property type="protein sequence ID" value="CAD5106673.1"/>
    <property type="molecule type" value="Genomic_DNA"/>
</dbReference>
<dbReference type="SUPFAM" id="SSF69255">
    <property type="entry name" value="gp5 N-terminal domain-like"/>
    <property type="match status" value="1"/>
</dbReference>
<evidence type="ECO:0000256" key="1">
    <source>
        <dbReference type="SAM" id="MobiDB-lite"/>
    </source>
</evidence>
<name>A0A7U7EKE9_9GAMM</name>
<proteinExistence type="predicted"/>
<accession>A0A7U7EKE9</accession>
<dbReference type="Pfam" id="PF13296">
    <property type="entry name" value="T6SS_Vgr"/>
    <property type="match status" value="1"/>
</dbReference>